<evidence type="ECO:0000313" key="3">
    <source>
        <dbReference type="Proteomes" id="UP000799750"/>
    </source>
</evidence>
<evidence type="ECO:0000313" key="2">
    <source>
        <dbReference type="EMBL" id="KAF2498934.1"/>
    </source>
</evidence>
<dbReference type="AlphaFoldDB" id="A0A6A6R3P8"/>
<dbReference type="EMBL" id="MU004185">
    <property type="protein sequence ID" value="KAF2498934.1"/>
    <property type="molecule type" value="Genomic_DNA"/>
</dbReference>
<reference evidence="2" key="1">
    <citation type="journal article" date="2020" name="Stud. Mycol.">
        <title>101 Dothideomycetes genomes: a test case for predicting lifestyles and emergence of pathogens.</title>
        <authorList>
            <person name="Haridas S."/>
            <person name="Albert R."/>
            <person name="Binder M."/>
            <person name="Bloem J."/>
            <person name="Labutti K."/>
            <person name="Salamov A."/>
            <person name="Andreopoulos B."/>
            <person name="Baker S."/>
            <person name="Barry K."/>
            <person name="Bills G."/>
            <person name="Bluhm B."/>
            <person name="Cannon C."/>
            <person name="Castanera R."/>
            <person name="Culley D."/>
            <person name="Daum C."/>
            <person name="Ezra D."/>
            <person name="Gonzalez J."/>
            <person name="Henrissat B."/>
            <person name="Kuo A."/>
            <person name="Liang C."/>
            <person name="Lipzen A."/>
            <person name="Lutzoni F."/>
            <person name="Magnuson J."/>
            <person name="Mondo S."/>
            <person name="Nolan M."/>
            <person name="Ohm R."/>
            <person name="Pangilinan J."/>
            <person name="Park H.-J."/>
            <person name="Ramirez L."/>
            <person name="Alfaro M."/>
            <person name="Sun H."/>
            <person name="Tritt A."/>
            <person name="Yoshinaga Y."/>
            <person name="Zwiers L.-H."/>
            <person name="Turgeon B."/>
            <person name="Goodwin S."/>
            <person name="Spatafora J."/>
            <person name="Crous P."/>
            <person name="Grigoriev I."/>
        </authorList>
    </citation>
    <scope>NUCLEOTIDE SEQUENCE</scope>
    <source>
        <strain evidence="2">CBS 269.34</strain>
    </source>
</reference>
<accession>A0A6A6R3P8</accession>
<name>A0A6A6R3P8_9PEZI</name>
<sequence length="391" mass="44675">MERQDKIEEIRELKAGLSSVNTECQLKAEKLRAAYKTAKYLADDARRKEEACDALLRDLEDTNKTPDMTIASLKPAFVDHTVGPDSGFTDNTSDHILPFQHDHHQWPTVVESEEGLWMEIKCPICGGNAVPAGGPKSKLRFLKGVGGMRRHLWDAHRKKYRSNAILRVAYSRSLTAKEVYNLNFKHTKDHWEVHGVRCFSPERDFRSNDNTEPIDVPNPIKAKKITRTTPSPTSEEERLREDLIPEYPDPTHPDGSVQPPPWYPTLVKAASGNYRDLKCCICGANSWRYEDGTEMFFTLRGTRGLLAMYHHVRHDHKLNMPPYWREELLEKCANGTYTQADVLKMWDEGEHVLSLTSAHLGSATFTVLYMRNTILNVQCLERAATTRIDDL</sequence>
<protein>
    <submittedName>
        <fullName evidence="2">Uncharacterized protein</fullName>
    </submittedName>
</protein>
<dbReference type="OrthoDB" id="3864188at2759"/>
<dbReference type="Proteomes" id="UP000799750">
    <property type="component" value="Unassembled WGS sequence"/>
</dbReference>
<gene>
    <name evidence="2" type="ORF">BU16DRAFT_558973</name>
</gene>
<keyword evidence="3" id="KW-1185">Reference proteome</keyword>
<proteinExistence type="predicted"/>
<evidence type="ECO:0000256" key="1">
    <source>
        <dbReference type="SAM" id="MobiDB-lite"/>
    </source>
</evidence>
<organism evidence="2 3">
    <name type="scientific">Lophium mytilinum</name>
    <dbReference type="NCBI Taxonomy" id="390894"/>
    <lineage>
        <taxon>Eukaryota</taxon>
        <taxon>Fungi</taxon>
        <taxon>Dikarya</taxon>
        <taxon>Ascomycota</taxon>
        <taxon>Pezizomycotina</taxon>
        <taxon>Dothideomycetes</taxon>
        <taxon>Pleosporomycetidae</taxon>
        <taxon>Mytilinidiales</taxon>
        <taxon>Mytilinidiaceae</taxon>
        <taxon>Lophium</taxon>
    </lineage>
</organism>
<feature type="region of interest" description="Disordered" evidence="1">
    <location>
        <begin position="208"/>
        <end position="239"/>
    </location>
</feature>